<evidence type="ECO:0000256" key="4">
    <source>
        <dbReference type="ARBA" id="ARBA00023012"/>
    </source>
</evidence>
<dbReference type="InterPro" id="IPR003593">
    <property type="entry name" value="AAA+_ATPase"/>
</dbReference>
<dbReference type="Pfam" id="PF00072">
    <property type="entry name" value="Response_reg"/>
    <property type="match status" value="1"/>
</dbReference>
<dbReference type="Gene3D" id="1.10.8.60">
    <property type="match status" value="1"/>
</dbReference>
<dbReference type="KEGG" id="hoh:Hoch_0018"/>
<dbReference type="GO" id="GO:0005524">
    <property type="term" value="F:ATP binding"/>
    <property type="evidence" value="ECO:0007669"/>
    <property type="project" value="UniProtKB-KW"/>
</dbReference>
<dbReference type="InterPro" id="IPR058031">
    <property type="entry name" value="AAA_lid_NorR"/>
</dbReference>
<feature type="modified residue" description="4-aspartylphosphate" evidence="8">
    <location>
        <position position="58"/>
    </location>
</feature>
<dbReference type="InterPro" id="IPR027417">
    <property type="entry name" value="P-loop_NTPase"/>
</dbReference>
<dbReference type="InterPro" id="IPR011006">
    <property type="entry name" value="CheY-like_superfamily"/>
</dbReference>
<evidence type="ECO:0000256" key="5">
    <source>
        <dbReference type="ARBA" id="ARBA00023015"/>
    </source>
</evidence>
<evidence type="ECO:0000256" key="3">
    <source>
        <dbReference type="ARBA" id="ARBA00022840"/>
    </source>
</evidence>
<dbReference type="Pfam" id="PF25601">
    <property type="entry name" value="AAA_lid_14"/>
    <property type="match status" value="1"/>
</dbReference>
<keyword evidence="5" id="KW-0805">Transcription regulation</keyword>
<accession>D0LFM6</accession>
<proteinExistence type="predicted"/>
<dbReference type="eggNOG" id="COG2204">
    <property type="taxonomic scope" value="Bacteria"/>
</dbReference>
<evidence type="ECO:0000256" key="2">
    <source>
        <dbReference type="ARBA" id="ARBA00022741"/>
    </source>
</evidence>
<dbReference type="CDD" id="cd00009">
    <property type="entry name" value="AAA"/>
    <property type="match status" value="1"/>
</dbReference>
<dbReference type="Pfam" id="PF00158">
    <property type="entry name" value="Sigma54_activat"/>
    <property type="match status" value="1"/>
</dbReference>
<name>D0LFM6_HALO1</name>
<dbReference type="InterPro" id="IPR002197">
    <property type="entry name" value="HTH_Fis"/>
</dbReference>
<organism evidence="11 12">
    <name type="scientific">Haliangium ochraceum (strain DSM 14365 / JCM 11303 / SMP-2)</name>
    <dbReference type="NCBI Taxonomy" id="502025"/>
    <lineage>
        <taxon>Bacteria</taxon>
        <taxon>Pseudomonadati</taxon>
        <taxon>Myxococcota</taxon>
        <taxon>Polyangia</taxon>
        <taxon>Haliangiales</taxon>
        <taxon>Kofleriaceae</taxon>
        <taxon>Haliangium</taxon>
    </lineage>
</organism>
<evidence type="ECO:0000313" key="11">
    <source>
        <dbReference type="EMBL" id="ACY12660.1"/>
    </source>
</evidence>
<keyword evidence="6" id="KW-0238">DNA-binding</keyword>
<dbReference type="Gene3D" id="3.40.50.2300">
    <property type="match status" value="1"/>
</dbReference>
<dbReference type="PROSITE" id="PS00688">
    <property type="entry name" value="SIGMA54_INTERACT_3"/>
    <property type="match status" value="1"/>
</dbReference>
<dbReference type="EMBL" id="CP001804">
    <property type="protein sequence ID" value="ACY12660.1"/>
    <property type="molecule type" value="Genomic_DNA"/>
</dbReference>
<protein>
    <submittedName>
        <fullName evidence="11">Two component, sigma54 specific, transcriptional regulator, Fis family</fullName>
    </submittedName>
</protein>
<dbReference type="SMART" id="SM00382">
    <property type="entry name" value="AAA"/>
    <property type="match status" value="1"/>
</dbReference>
<dbReference type="Gene3D" id="3.40.50.300">
    <property type="entry name" value="P-loop containing nucleotide triphosphate hydrolases"/>
    <property type="match status" value="1"/>
</dbReference>
<dbReference type="Pfam" id="PF02954">
    <property type="entry name" value="HTH_8"/>
    <property type="match status" value="1"/>
</dbReference>
<dbReference type="InterPro" id="IPR025943">
    <property type="entry name" value="Sigma_54_int_dom_ATP-bd_2"/>
</dbReference>
<keyword evidence="1 8" id="KW-0597">Phosphoprotein</keyword>
<dbReference type="PROSITE" id="PS50110">
    <property type="entry name" value="RESPONSE_REGULATORY"/>
    <property type="match status" value="1"/>
</dbReference>
<dbReference type="SMART" id="SM00448">
    <property type="entry name" value="REC"/>
    <property type="match status" value="1"/>
</dbReference>
<dbReference type="FunFam" id="3.40.50.2300:FF:000018">
    <property type="entry name" value="DNA-binding transcriptional regulator NtrC"/>
    <property type="match status" value="1"/>
</dbReference>
<dbReference type="GO" id="GO:0000160">
    <property type="term" value="P:phosphorelay signal transduction system"/>
    <property type="evidence" value="ECO:0007669"/>
    <property type="project" value="UniProtKB-KW"/>
</dbReference>
<feature type="domain" description="Sigma-54 factor interaction" evidence="9">
    <location>
        <begin position="145"/>
        <end position="374"/>
    </location>
</feature>
<dbReference type="InterPro" id="IPR001789">
    <property type="entry name" value="Sig_transdc_resp-reg_receiver"/>
</dbReference>
<dbReference type="SUPFAM" id="SSF52172">
    <property type="entry name" value="CheY-like"/>
    <property type="match status" value="1"/>
</dbReference>
<dbReference type="Proteomes" id="UP000001880">
    <property type="component" value="Chromosome"/>
</dbReference>
<reference evidence="11 12" key="1">
    <citation type="journal article" date="2010" name="Stand. Genomic Sci.">
        <title>Complete genome sequence of Haliangium ochraceum type strain (SMP-2).</title>
        <authorList>
            <consortium name="US DOE Joint Genome Institute (JGI-PGF)"/>
            <person name="Ivanova N."/>
            <person name="Daum C."/>
            <person name="Lang E."/>
            <person name="Abt B."/>
            <person name="Kopitz M."/>
            <person name="Saunders E."/>
            <person name="Lapidus A."/>
            <person name="Lucas S."/>
            <person name="Glavina Del Rio T."/>
            <person name="Nolan M."/>
            <person name="Tice H."/>
            <person name="Copeland A."/>
            <person name="Cheng J.F."/>
            <person name="Chen F."/>
            <person name="Bruce D."/>
            <person name="Goodwin L."/>
            <person name="Pitluck S."/>
            <person name="Mavromatis K."/>
            <person name="Pati A."/>
            <person name="Mikhailova N."/>
            <person name="Chen A."/>
            <person name="Palaniappan K."/>
            <person name="Land M."/>
            <person name="Hauser L."/>
            <person name="Chang Y.J."/>
            <person name="Jeffries C.D."/>
            <person name="Detter J.C."/>
            <person name="Brettin T."/>
            <person name="Rohde M."/>
            <person name="Goker M."/>
            <person name="Bristow J."/>
            <person name="Markowitz V."/>
            <person name="Eisen J.A."/>
            <person name="Hugenholtz P."/>
            <person name="Kyrpides N.C."/>
            <person name="Klenk H.P."/>
        </authorList>
    </citation>
    <scope>NUCLEOTIDE SEQUENCE [LARGE SCALE GENOMIC DNA]</scope>
    <source>
        <strain evidence="12">DSM 14365 / CIP 107738 / JCM 11303 / AJ 13395 / SMP-2</strain>
    </source>
</reference>
<evidence type="ECO:0000256" key="7">
    <source>
        <dbReference type="ARBA" id="ARBA00023163"/>
    </source>
</evidence>
<dbReference type="PROSITE" id="PS00676">
    <property type="entry name" value="SIGMA54_INTERACT_2"/>
    <property type="match status" value="1"/>
</dbReference>
<keyword evidence="12" id="KW-1185">Reference proteome</keyword>
<evidence type="ECO:0000256" key="1">
    <source>
        <dbReference type="ARBA" id="ARBA00022553"/>
    </source>
</evidence>
<dbReference type="PANTHER" id="PTHR32071">
    <property type="entry name" value="TRANSCRIPTIONAL REGULATORY PROTEIN"/>
    <property type="match status" value="1"/>
</dbReference>
<dbReference type="HOGENOM" id="CLU_000445_0_6_7"/>
<keyword evidence="2" id="KW-0547">Nucleotide-binding</keyword>
<keyword evidence="4" id="KW-0902">Two-component regulatory system</keyword>
<dbReference type="AlphaFoldDB" id="D0LFM6"/>
<keyword evidence="7" id="KW-0804">Transcription</keyword>
<dbReference type="InterPro" id="IPR025944">
    <property type="entry name" value="Sigma_54_int_dom_CS"/>
</dbReference>
<sequence>MGPLMARSTLLVIDDEPNILTTVRRALELEDYRVEVAGSGAIGLEKLAESDIDLVLLDVVMPGMDGLEVLRQVRERHPGVFVVMMSGNASIETAVQATKGGAHDFIEKPLSSDKLLLTVQNALSFAELSRENARLRARAHGEFAMIGSSSVMRSIFDKIGKTAPTMGRVLITGENGTGKELVARAIHEHSKRAGGPFIKLNCAAIPSELIESELFGHEKGAFTGATQQRRGKFELADGGTLFLDEVGDMNPSAQAKVLRALQENEIERVGGSQVIGVDVRVLAATNKNLEEEIAAGRFREDLFYRLNVVPIELPPLRERRVDIADLVEHFLSVVCEANDRKRKRVEPSAVSMLMQYEWPGNIRELKNVVERLVILTGEEECIGEADVQDALPRVKTVKAGHRAGVALKELVAAAERTIILEALQANENHISNTAKDLQLERSHLYKKMKALGIDPRAGESE</sequence>
<feature type="domain" description="Response regulatory" evidence="10">
    <location>
        <begin position="9"/>
        <end position="123"/>
    </location>
</feature>
<dbReference type="GO" id="GO:0006355">
    <property type="term" value="P:regulation of DNA-templated transcription"/>
    <property type="evidence" value="ECO:0007669"/>
    <property type="project" value="InterPro"/>
</dbReference>
<evidence type="ECO:0000256" key="6">
    <source>
        <dbReference type="ARBA" id="ARBA00023125"/>
    </source>
</evidence>
<evidence type="ECO:0000256" key="8">
    <source>
        <dbReference type="PROSITE-ProRule" id="PRU00169"/>
    </source>
</evidence>
<gene>
    <name evidence="11" type="ordered locus">Hoch_0018</name>
</gene>
<dbReference type="SUPFAM" id="SSF52540">
    <property type="entry name" value="P-loop containing nucleoside triphosphate hydrolases"/>
    <property type="match status" value="1"/>
</dbReference>
<dbReference type="PROSITE" id="PS50045">
    <property type="entry name" value="SIGMA54_INTERACT_4"/>
    <property type="match status" value="1"/>
</dbReference>
<dbReference type="InterPro" id="IPR009057">
    <property type="entry name" value="Homeodomain-like_sf"/>
</dbReference>
<keyword evidence="3" id="KW-0067">ATP-binding</keyword>
<dbReference type="FunFam" id="3.40.50.300:FF:000006">
    <property type="entry name" value="DNA-binding transcriptional regulator NtrC"/>
    <property type="match status" value="1"/>
</dbReference>
<evidence type="ECO:0000259" key="10">
    <source>
        <dbReference type="PROSITE" id="PS50110"/>
    </source>
</evidence>
<dbReference type="STRING" id="502025.Hoch_0018"/>
<dbReference type="InterPro" id="IPR002078">
    <property type="entry name" value="Sigma_54_int"/>
</dbReference>
<dbReference type="SUPFAM" id="SSF46689">
    <property type="entry name" value="Homeodomain-like"/>
    <property type="match status" value="1"/>
</dbReference>
<evidence type="ECO:0000259" key="9">
    <source>
        <dbReference type="PROSITE" id="PS50045"/>
    </source>
</evidence>
<dbReference type="GO" id="GO:0043565">
    <property type="term" value="F:sequence-specific DNA binding"/>
    <property type="evidence" value="ECO:0007669"/>
    <property type="project" value="InterPro"/>
</dbReference>
<evidence type="ECO:0000313" key="12">
    <source>
        <dbReference type="Proteomes" id="UP000001880"/>
    </source>
</evidence>
<dbReference type="PANTHER" id="PTHR32071:SF17">
    <property type="entry name" value="TRANSCRIPTIONAL REGULATOR (NTRC FAMILY)"/>
    <property type="match status" value="1"/>
</dbReference>
<dbReference type="Gene3D" id="1.10.10.60">
    <property type="entry name" value="Homeodomain-like"/>
    <property type="match status" value="1"/>
</dbReference>